<name>A0ABW4NKF1_9SPHN</name>
<protein>
    <recommendedName>
        <fullName evidence="4">Bacterial surface antigen (D15) domain-containing protein</fullName>
    </recommendedName>
</protein>
<gene>
    <name evidence="2" type="ORF">ACFSC3_19795</name>
</gene>
<accession>A0ABW4NKF1</accession>
<comment type="caution">
    <text evidence="2">The sequence shown here is derived from an EMBL/GenBank/DDBJ whole genome shotgun (WGS) entry which is preliminary data.</text>
</comment>
<evidence type="ECO:0000313" key="2">
    <source>
        <dbReference type="EMBL" id="MFD1789805.1"/>
    </source>
</evidence>
<evidence type="ECO:0008006" key="4">
    <source>
        <dbReference type="Google" id="ProtNLM"/>
    </source>
</evidence>
<keyword evidence="3" id="KW-1185">Reference proteome</keyword>
<organism evidence="2 3">
    <name type="scientific">Sphingomonas floccifaciens</name>
    <dbReference type="NCBI Taxonomy" id="1844115"/>
    <lineage>
        <taxon>Bacteria</taxon>
        <taxon>Pseudomonadati</taxon>
        <taxon>Pseudomonadota</taxon>
        <taxon>Alphaproteobacteria</taxon>
        <taxon>Sphingomonadales</taxon>
        <taxon>Sphingomonadaceae</taxon>
        <taxon>Sphingomonas</taxon>
    </lineage>
</organism>
<sequence length="338" mass="34638">MTRGNGRALRFVGVVTGGWIAIRVVMLWPQDGTAADVVRDVMPVPVPVAAKAEPRITYQARGAESVRWTARSDLARVGTAPRPRTVAAEPNSPPATSPSLAAPPVEPEPVSASSQTAVAGPLAPLPPERSRKRLSVSGWLIARSGASGDAGLLAPQLGGTQGGVRVDYHLAHGIAATARFAASAAGVGREVSIGLAWRRKGVPIRLVAEQRIALDGARGGPSVGISGGVDTLPLPAGFQLDAYGQAGTIFRGPAEHFIDGSARATHGVGAIGRVTLDAGIGTWGAAQRGAARLDVGPSIGARIPIGGTRLRLVIDWRQRIAGRARPGSGPALTLGTDF</sequence>
<dbReference type="Proteomes" id="UP001597283">
    <property type="component" value="Unassembled WGS sequence"/>
</dbReference>
<feature type="compositionally biased region" description="Low complexity" evidence="1">
    <location>
        <begin position="97"/>
        <end position="114"/>
    </location>
</feature>
<evidence type="ECO:0000256" key="1">
    <source>
        <dbReference type="SAM" id="MobiDB-lite"/>
    </source>
</evidence>
<feature type="region of interest" description="Disordered" evidence="1">
    <location>
        <begin position="74"/>
        <end position="129"/>
    </location>
</feature>
<reference evidence="3" key="1">
    <citation type="journal article" date="2019" name="Int. J. Syst. Evol. Microbiol.">
        <title>The Global Catalogue of Microorganisms (GCM) 10K type strain sequencing project: providing services to taxonomists for standard genome sequencing and annotation.</title>
        <authorList>
            <consortium name="The Broad Institute Genomics Platform"/>
            <consortium name="The Broad Institute Genome Sequencing Center for Infectious Disease"/>
            <person name="Wu L."/>
            <person name="Ma J."/>
        </authorList>
    </citation>
    <scope>NUCLEOTIDE SEQUENCE [LARGE SCALE GENOMIC DNA]</scope>
    <source>
        <strain evidence="3">Q85</strain>
    </source>
</reference>
<dbReference type="RefSeq" id="WP_380942056.1">
    <property type="nucleotide sequence ID" value="NZ_JBHUFC010000025.1"/>
</dbReference>
<proteinExistence type="predicted"/>
<evidence type="ECO:0000313" key="3">
    <source>
        <dbReference type="Proteomes" id="UP001597283"/>
    </source>
</evidence>
<dbReference type="EMBL" id="JBHUFC010000025">
    <property type="protein sequence ID" value="MFD1789805.1"/>
    <property type="molecule type" value="Genomic_DNA"/>
</dbReference>